<dbReference type="Proteomes" id="UP000252107">
    <property type="component" value="Unassembled WGS sequence"/>
</dbReference>
<gene>
    <name evidence="1" type="ORF">A6770_31415</name>
</gene>
<dbReference type="AlphaFoldDB" id="A0A367Q8Y9"/>
<organism evidence="1 2">
    <name type="scientific">Nostoc minutum NIES-26</name>
    <dbReference type="NCBI Taxonomy" id="1844469"/>
    <lineage>
        <taxon>Bacteria</taxon>
        <taxon>Bacillati</taxon>
        <taxon>Cyanobacteriota</taxon>
        <taxon>Cyanophyceae</taxon>
        <taxon>Nostocales</taxon>
        <taxon>Nostocaceae</taxon>
        <taxon>Nostoc</taxon>
    </lineage>
</organism>
<sequence length="120" mass="13251">MGSNRNINTGGGNYNERIQGDYFQGNYYAAGQPQSLAEAAAEIQLLLKQLEQTYPTTTPLQKEIIAAEAIKRIKTKPLLKERIINAVKEGGLAAFEKAIDNPAGAFIVNYIKGWHEVEEN</sequence>
<keyword evidence="2" id="KW-1185">Reference proteome</keyword>
<name>A0A367Q8Y9_9NOSO</name>
<evidence type="ECO:0000313" key="1">
    <source>
        <dbReference type="EMBL" id="RCJ20525.1"/>
    </source>
</evidence>
<proteinExistence type="predicted"/>
<reference evidence="1" key="1">
    <citation type="submission" date="2016-04" db="EMBL/GenBank/DDBJ databases">
        <authorList>
            <person name="Tabuchi Yagui T.R."/>
        </authorList>
    </citation>
    <scope>NUCLEOTIDE SEQUENCE [LARGE SCALE GENOMIC DNA]</scope>
    <source>
        <strain evidence="1">NIES-26</strain>
    </source>
</reference>
<dbReference type="EMBL" id="LXQD01000336">
    <property type="protein sequence ID" value="RCJ20525.1"/>
    <property type="molecule type" value="Genomic_DNA"/>
</dbReference>
<evidence type="ECO:0000313" key="2">
    <source>
        <dbReference type="Proteomes" id="UP000252107"/>
    </source>
</evidence>
<accession>A0A367Q8Y9</accession>
<comment type="caution">
    <text evidence="1">The sequence shown here is derived from an EMBL/GenBank/DDBJ whole genome shotgun (WGS) entry which is preliminary data.</text>
</comment>
<protein>
    <submittedName>
        <fullName evidence="1">Uncharacterized protein</fullName>
    </submittedName>
</protein>